<protein>
    <submittedName>
        <fullName evidence="1">Uncharacterized protein</fullName>
    </submittedName>
</protein>
<gene>
    <name evidence="1" type="ORF">BpHYR1_046493</name>
</gene>
<dbReference type="Proteomes" id="UP000276133">
    <property type="component" value="Unassembled WGS sequence"/>
</dbReference>
<sequence>MKLKKGAKSIPFQSKFVTNSIFCISLETKLEIINKHSKTREGRGSLSDLEIVNSKTVPEDNVESDSDIEEISKSEKTAICSKDAIDRINDLKYFLLNKKEDYSNIVDFLFNIKNIKPKIFLSIFFNGISMQPVSI</sequence>
<reference evidence="1 2" key="1">
    <citation type="journal article" date="2018" name="Sci. Rep.">
        <title>Genomic signatures of local adaptation to the degree of environmental predictability in rotifers.</title>
        <authorList>
            <person name="Franch-Gras L."/>
            <person name="Hahn C."/>
            <person name="Garcia-Roger E.M."/>
            <person name="Carmona M.J."/>
            <person name="Serra M."/>
            <person name="Gomez A."/>
        </authorList>
    </citation>
    <scope>NUCLEOTIDE SEQUENCE [LARGE SCALE GENOMIC DNA]</scope>
    <source>
        <strain evidence="1">HYR1</strain>
    </source>
</reference>
<organism evidence="1 2">
    <name type="scientific">Brachionus plicatilis</name>
    <name type="common">Marine rotifer</name>
    <name type="synonym">Brachionus muelleri</name>
    <dbReference type="NCBI Taxonomy" id="10195"/>
    <lineage>
        <taxon>Eukaryota</taxon>
        <taxon>Metazoa</taxon>
        <taxon>Spiralia</taxon>
        <taxon>Gnathifera</taxon>
        <taxon>Rotifera</taxon>
        <taxon>Eurotatoria</taxon>
        <taxon>Monogononta</taxon>
        <taxon>Pseudotrocha</taxon>
        <taxon>Ploima</taxon>
        <taxon>Brachionidae</taxon>
        <taxon>Brachionus</taxon>
    </lineage>
</organism>
<evidence type="ECO:0000313" key="1">
    <source>
        <dbReference type="EMBL" id="RNA02476.1"/>
    </source>
</evidence>
<comment type="caution">
    <text evidence="1">The sequence shown here is derived from an EMBL/GenBank/DDBJ whole genome shotgun (WGS) entry which is preliminary data.</text>
</comment>
<dbReference type="EMBL" id="REGN01008866">
    <property type="protein sequence ID" value="RNA02476.1"/>
    <property type="molecule type" value="Genomic_DNA"/>
</dbReference>
<dbReference type="AlphaFoldDB" id="A0A3M7PTN2"/>
<evidence type="ECO:0000313" key="2">
    <source>
        <dbReference type="Proteomes" id="UP000276133"/>
    </source>
</evidence>
<keyword evidence="2" id="KW-1185">Reference proteome</keyword>
<proteinExistence type="predicted"/>
<accession>A0A3M7PTN2</accession>
<name>A0A3M7PTN2_BRAPC</name>